<organism evidence="4 5">
    <name type="scientific">Cryobacterium tepidiphilum</name>
    <dbReference type="NCBI Taxonomy" id="2486026"/>
    <lineage>
        <taxon>Bacteria</taxon>
        <taxon>Bacillati</taxon>
        <taxon>Actinomycetota</taxon>
        <taxon>Actinomycetes</taxon>
        <taxon>Micrococcales</taxon>
        <taxon>Microbacteriaceae</taxon>
        <taxon>Cryobacterium</taxon>
    </lineage>
</organism>
<dbReference type="AlphaFoldDB" id="A0A3M8LF01"/>
<keyword evidence="2" id="KW-1133">Transmembrane helix</keyword>
<dbReference type="InterPro" id="IPR025241">
    <property type="entry name" value="DUF4190"/>
</dbReference>
<protein>
    <submittedName>
        <fullName evidence="4">DUF4190 domain-containing protein</fullName>
    </submittedName>
</protein>
<dbReference type="EMBL" id="RDSR01000006">
    <property type="protein sequence ID" value="RNE64066.1"/>
    <property type="molecule type" value="Genomic_DNA"/>
</dbReference>
<dbReference type="RefSeq" id="WP_123045338.1">
    <property type="nucleotide sequence ID" value="NZ_RDSR01000006.1"/>
</dbReference>
<evidence type="ECO:0000313" key="4">
    <source>
        <dbReference type="EMBL" id="RNE64066.1"/>
    </source>
</evidence>
<feature type="compositionally biased region" description="Polar residues" evidence="1">
    <location>
        <begin position="1"/>
        <end position="13"/>
    </location>
</feature>
<dbReference type="OrthoDB" id="4374883at2"/>
<reference evidence="4 5" key="1">
    <citation type="submission" date="2018-11" db="EMBL/GenBank/DDBJ databases">
        <title>Cryobacterium sp. nov., isolated from rhizosphere soil of lettuce.</title>
        <authorList>
            <person name="Wang Y."/>
        </authorList>
    </citation>
    <scope>NUCLEOTIDE SEQUENCE [LARGE SCALE GENOMIC DNA]</scope>
    <source>
        <strain evidence="4 5">NEAU-85</strain>
    </source>
</reference>
<dbReference type="Proteomes" id="UP000279859">
    <property type="component" value="Unassembled WGS sequence"/>
</dbReference>
<keyword evidence="5" id="KW-1185">Reference proteome</keyword>
<feature type="region of interest" description="Disordered" evidence="1">
    <location>
        <begin position="1"/>
        <end position="50"/>
    </location>
</feature>
<feature type="transmembrane region" description="Helical" evidence="2">
    <location>
        <begin position="58"/>
        <end position="82"/>
    </location>
</feature>
<feature type="domain" description="DUF4190" evidence="3">
    <location>
        <begin position="58"/>
        <end position="112"/>
    </location>
</feature>
<feature type="transmembrane region" description="Helical" evidence="2">
    <location>
        <begin position="94"/>
        <end position="123"/>
    </location>
</feature>
<accession>A0A3M8LF01</accession>
<comment type="caution">
    <text evidence="4">The sequence shown here is derived from an EMBL/GenBank/DDBJ whole genome shotgun (WGS) entry which is preliminary data.</text>
</comment>
<dbReference type="Pfam" id="PF13828">
    <property type="entry name" value="DUF4190"/>
    <property type="match status" value="1"/>
</dbReference>
<evidence type="ECO:0000259" key="3">
    <source>
        <dbReference type="Pfam" id="PF13828"/>
    </source>
</evidence>
<sequence>MTDPNEQPRTPSSAPQYQPGAGQPGAYGQQYGQAPQYGHQPYGQQPYGQPGRSDKYNVLAIVSLVSAFFISLVAVITGHIALHQIKRTGEQGRALAITGLVLGYLGLLAGIIVAIIVIAAIAAHPGSIGSY</sequence>
<keyword evidence="2" id="KW-0472">Membrane</keyword>
<name>A0A3M8LF01_9MICO</name>
<keyword evidence="2" id="KW-0812">Transmembrane</keyword>
<feature type="compositionally biased region" description="Low complexity" evidence="1">
    <location>
        <begin position="14"/>
        <end position="50"/>
    </location>
</feature>
<evidence type="ECO:0000256" key="1">
    <source>
        <dbReference type="SAM" id="MobiDB-lite"/>
    </source>
</evidence>
<evidence type="ECO:0000256" key="2">
    <source>
        <dbReference type="SAM" id="Phobius"/>
    </source>
</evidence>
<proteinExistence type="predicted"/>
<gene>
    <name evidence="4" type="ORF">EEJ31_05155</name>
</gene>
<evidence type="ECO:0000313" key="5">
    <source>
        <dbReference type="Proteomes" id="UP000279859"/>
    </source>
</evidence>